<evidence type="ECO:0000256" key="1">
    <source>
        <dbReference type="PROSITE-ProRule" id="PRU00047"/>
    </source>
</evidence>
<dbReference type="SMART" id="SM00343">
    <property type="entry name" value="ZnF_C2HC"/>
    <property type="match status" value="2"/>
</dbReference>
<dbReference type="InterPro" id="IPR001878">
    <property type="entry name" value="Znf_CCHC"/>
</dbReference>
<feature type="domain" description="CCHC-type" evidence="2">
    <location>
        <begin position="56"/>
        <end position="72"/>
    </location>
</feature>
<accession>A0A6V7YC19</accession>
<gene>
    <name evidence="3" type="ORF">MENT_LOCUS63253</name>
</gene>
<keyword evidence="1" id="KW-0863">Zinc-finger</keyword>
<dbReference type="SUPFAM" id="SSF57756">
    <property type="entry name" value="Retrovirus zinc finger-like domains"/>
    <property type="match status" value="1"/>
</dbReference>
<name>A0A6V7YC19_MELEN</name>
<evidence type="ECO:0000313" key="3">
    <source>
        <dbReference type="EMBL" id="CAD2209128.1"/>
    </source>
</evidence>
<feature type="domain" description="CCHC-type" evidence="2">
    <location>
        <begin position="23"/>
        <end position="40"/>
    </location>
</feature>
<dbReference type="OrthoDB" id="6434979at2759"/>
<dbReference type="EMBL" id="CAJEWN010004016">
    <property type="protein sequence ID" value="CAD2209128.1"/>
    <property type="molecule type" value="Genomic_DNA"/>
</dbReference>
<reference evidence="3 4" key="1">
    <citation type="submission" date="2020-08" db="EMBL/GenBank/DDBJ databases">
        <authorList>
            <person name="Koutsovoulos G."/>
            <person name="Danchin GJ E."/>
        </authorList>
    </citation>
    <scope>NUCLEOTIDE SEQUENCE [LARGE SCALE GENOMIC DNA]</scope>
</reference>
<dbReference type="PANTHER" id="PTHR47331">
    <property type="entry name" value="PHD-TYPE DOMAIN-CONTAINING PROTEIN"/>
    <property type="match status" value="1"/>
</dbReference>
<dbReference type="GO" id="GO:0008270">
    <property type="term" value="F:zinc ion binding"/>
    <property type="evidence" value="ECO:0007669"/>
    <property type="project" value="UniProtKB-KW"/>
</dbReference>
<protein>
    <recommendedName>
        <fullName evidence="2">CCHC-type domain-containing protein</fullName>
    </recommendedName>
</protein>
<dbReference type="PANTHER" id="PTHR47331:SF1">
    <property type="entry name" value="GAG-LIKE PROTEIN"/>
    <property type="match status" value="1"/>
</dbReference>
<keyword evidence="1" id="KW-0479">Metal-binding</keyword>
<dbReference type="GO" id="GO:0019899">
    <property type="term" value="F:enzyme binding"/>
    <property type="evidence" value="ECO:0007669"/>
    <property type="project" value="UniProtKB-ARBA"/>
</dbReference>
<dbReference type="PROSITE" id="PS50158">
    <property type="entry name" value="ZF_CCHC"/>
    <property type="match status" value="2"/>
</dbReference>
<dbReference type="AlphaFoldDB" id="A0A6V7YC19"/>
<dbReference type="InterPro" id="IPR036875">
    <property type="entry name" value="Znf_CCHC_sf"/>
</dbReference>
<organism evidence="3 4">
    <name type="scientific">Meloidogyne enterolobii</name>
    <name type="common">Root-knot nematode worm</name>
    <name type="synonym">Meloidogyne mayaguensis</name>
    <dbReference type="NCBI Taxonomy" id="390850"/>
    <lineage>
        <taxon>Eukaryota</taxon>
        <taxon>Metazoa</taxon>
        <taxon>Ecdysozoa</taxon>
        <taxon>Nematoda</taxon>
        <taxon>Chromadorea</taxon>
        <taxon>Rhabditida</taxon>
        <taxon>Tylenchina</taxon>
        <taxon>Tylenchomorpha</taxon>
        <taxon>Tylenchoidea</taxon>
        <taxon>Meloidogynidae</taxon>
        <taxon>Meloidogyninae</taxon>
        <taxon>Meloidogyne</taxon>
    </lineage>
</organism>
<sequence length="327" mass="36941">MTRAFGAPSHQRPTFNRFRNRARKCSLCGTLGHFPSQCPKYPTPQDRLRRLKEQGRCMRCLNEGHFVKECPSFRVCAQCQEGHHVLVCTKGRSNITPKAPNHPPNKQKPNKQFSQMAATIEKGPGTGSNLTQPIANIEEEASSKAISAVAYGHLRKKPTAYLMTRKIAVASPKELFKEIPAFVFFDPGSQLSYISSSLANQLRPPQIARDDVEVHGFGGTLRDPIRIRSPSYAVAIAREDGGWEDLELNWTKEISTSFEMANWVAECLPELPIYRRFVERLSCLRRFRGLCSVPGISGNIFWARLKLPQVYSSYKQYLVQSWEANPT</sequence>
<comment type="caution">
    <text evidence="3">The sequence shown here is derived from an EMBL/GenBank/DDBJ whole genome shotgun (WGS) entry which is preliminary data.</text>
</comment>
<dbReference type="GO" id="GO:0003676">
    <property type="term" value="F:nucleic acid binding"/>
    <property type="evidence" value="ECO:0007669"/>
    <property type="project" value="InterPro"/>
</dbReference>
<dbReference type="Proteomes" id="UP000580250">
    <property type="component" value="Unassembled WGS sequence"/>
</dbReference>
<keyword evidence="1" id="KW-0862">Zinc</keyword>
<proteinExistence type="predicted"/>
<dbReference type="Gene3D" id="4.10.60.10">
    <property type="entry name" value="Zinc finger, CCHC-type"/>
    <property type="match status" value="1"/>
</dbReference>
<evidence type="ECO:0000313" key="4">
    <source>
        <dbReference type="Proteomes" id="UP000580250"/>
    </source>
</evidence>
<evidence type="ECO:0000259" key="2">
    <source>
        <dbReference type="PROSITE" id="PS50158"/>
    </source>
</evidence>